<dbReference type="InterPro" id="IPR038662">
    <property type="entry name" value="ATP_synth_F0_csu_sf"/>
</dbReference>
<evidence type="ECO:0000256" key="12">
    <source>
        <dbReference type="ARBA" id="ARBA00023310"/>
    </source>
</evidence>
<keyword evidence="4 14" id="KW-1003">Cell membrane</keyword>
<dbReference type="GO" id="GO:0005886">
    <property type="term" value="C:plasma membrane"/>
    <property type="evidence" value="ECO:0007669"/>
    <property type="project" value="UniProtKB-SubCell"/>
</dbReference>
<dbReference type="FunFam" id="1.20.20.10:FF:000002">
    <property type="entry name" value="ATP synthase subunit c"/>
    <property type="match status" value="1"/>
</dbReference>
<evidence type="ECO:0000256" key="3">
    <source>
        <dbReference type="ARBA" id="ARBA00022448"/>
    </source>
</evidence>
<keyword evidence="7 14" id="KW-0375">Hydrogen ion transport</keyword>
<evidence type="ECO:0000256" key="6">
    <source>
        <dbReference type="ARBA" id="ARBA00022692"/>
    </source>
</evidence>
<dbReference type="GO" id="GO:0016787">
    <property type="term" value="F:hydrolase activity"/>
    <property type="evidence" value="ECO:0007669"/>
    <property type="project" value="UniProtKB-KW"/>
</dbReference>
<feature type="transmembrane region" description="Helical" evidence="14">
    <location>
        <begin position="6"/>
        <end position="25"/>
    </location>
</feature>
<dbReference type="Proteomes" id="UP000034954">
    <property type="component" value="Unassembled WGS sequence"/>
</dbReference>
<dbReference type="SUPFAM" id="SSF81333">
    <property type="entry name" value="F1F0 ATP synthase subunit C"/>
    <property type="match status" value="1"/>
</dbReference>
<feature type="transmembrane region" description="Helical" evidence="14">
    <location>
        <begin position="54"/>
        <end position="79"/>
    </location>
</feature>
<evidence type="ECO:0000256" key="1">
    <source>
        <dbReference type="ARBA" id="ARBA00004651"/>
    </source>
</evidence>
<evidence type="ECO:0000256" key="2">
    <source>
        <dbReference type="ARBA" id="ARBA00006704"/>
    </source>
</evidence>
<dbReference type="InterPro" id="IPR000454">
    <property type="entry name" value="ATP_synth_F0_csu"/>
</dbReference>
<evidence type="ECO:0000256" key="7">
    <source>
        <dbReference type="ARBA" id="ARBA00022781"/>
    </source>
</evidence>
<dbReference type="AlphaFoldDB" id="A0A0M2UYN7"/>
<dbReference type="GO" id="GO:0045259">
    <property type="term" value="C:proton-transporting ATP synthase complex"/>
    <property type="evidence" value="ECO:0007669"/>
    <property type="project" value="UniProtKB-KW"/>
</dbReference>
<dbReference type="NCBIfam" id="TIGR01260">
    <property type="entry name" value="ATP_synt_c"/>
    <property type="match status" value="1"/>
</dbReference>
<dbReference type="Pfam" id="PF00137">
    <property type="entry name" value="ATP-synt_C"/>
    <property type="match status" value="1"/>
</dbReference>
<evidence type="ECO:0000259" key="15">
    <source>
        <dbReference type="Pfam" id="PF00137"/>
    </source>
</evidence>
<keyword evidence="8 14" id="KW-1133">Transmembrane helix</keyword>
<dbReference type="PRINTS" id="PR00124">
    <property type="entry name" value="ATPASEC"/>
</dbReference>
<keyword evidence="9 14" id="KW-0406">Ion transport</keyword>
<sequence length="88" mass="9148">MDAKTVVISVSIIAAALVMAIGGYGPAKALGKALTEALDAIARQPEASDKIMRALFVGMALIESIAIYAFVIALIVLFANPLIGYIVK</sequence>
<evidence type="ECO:0000313" key="16">
    <source>
        <dbReference type="EMBL" id="KKO19589.1"/>
    </source>
</evidence>
<comment type="caution">
    <text evidence="16">The sequence shown here is derived from an EMBL/GenBank/DDBJ whole genome shotgun (WGS) entry which is preliminary data.</text>
</comment>
<dbReference type="InterPro" id="IPR005953">
    <property type="entry name" value="ATP_synth_csu_bac/chlpt"/>
</dbReference>
<name>A0A0M2UYN7_9BACT</name>
<evidence type="ECO:0000256" key="5">
    <source>
        <dbReference type="ARBA" id="ARBA00022547"/>
    </source>
</evidence>
<comment type="similarity">
    <text evidence="2 14">Belongs to the ATPase C chain family.</text>
</comment>
<feature type="site" description="Reversibly protonated during proton transport" evidence="14">
    <location>
        <position position="63"/>
    </location>
</feature>
<dbReference type="EMBL" id="LAQJ01000176">
    <property type="protein sequence ID" value="KKO19589.1"/>
    <property type="molecule type" value="Genomic_DNA"/>
</dbReference>
<dbReference type="GO" id="GO:0046933">
    <property type="term" value="F:proton-transporting ATP synthase activity, rotational mechanism"/>
    <property type="evidence" value="ECO:0007669"/>
    <property type="project" value="UniProtKB-UniRule"/>
</dbReference>
<accession>A0A0M2UYN7</accession>
<evidence type="ECO:0000256" key="11">
    <source>
        <dbReference type="ARBA" id="ARBA00023136"/>
    </source>
</evidence>
<evidence type="ECO:0000256" key="10">
    <source>
        <dbReference type="ARBA" id="ARBA00023121"/>
    </source>
</evidence>
<dbReference type="Gene3D" id="1.20.20.10">
    <property type="entry name" value="F1F0 ATP synthase subunit C"/>
    <property type="match status" value="1"/>
</dbReference>
<dbReference type="PROSITE" id="PS00605">
    <property type="entry name" value="ATPASE_C"/>
    <property type="match status" value="1"/>
</dbReference>
<keyword evidence="10 14" id="KW-0446">Lipid-binding</keyword>
<feature type="domain" description="V-ATPase proteolipid subunit C-like" evidence="15">
    <location>
        <begin position="13"/>
        <end position="75"/>
    </location>
</feature>
<keyword evidence="12 14" id="KW-0066">ATP synthesis</keyword>
<dbReference type="PATRIC" id="fig|380242.3.peg.2101"/>
<keyword evidence="16" id="KW-0378">Hydrolase</keyword>
<dbReference type="InterPro" id="IPR020537">
    <property type="entry name" value="ATP_synth_F0_csu_DDCD_BS"/>
</dbReference>
<evidence type="ECO:0000256" key="4">
    <source>
        <dbReference type="ARBA" id="ARBA00022475"/>
    </source>
</evidence>
<keyword evidence="6 14" id="KW-0812">Transmembrane</keyword>
<dbReference type="HAMAP" id="MF_01396">
    <property type="entry name" value="ATP_synth_c_bact"/>
    <property type="match status" value="1"/>
</dbReference>
<dbReference type="GO" id="GO:0008289">
    <property type="term" value="F:lipid binding"/>
    <property type="evidence" value="ECO:0007669"/>
    <property type="project" value="UniProtKB-KW"/>
</dbReference>
<comment type="function">
    <text evidence="14">Key component of the F(0) channel; it plays a direct role in translocation across the membrane. A homomeric c-ring of between 10-14 subunits forms the central stalk rotor element with the F(1) delta and epsilon subunits.</text>
</comment>
<evidence type="ECO:0000256" key="9">
    <source>
        <dbReference type="ARBA" id="ARBA00023065"/>
    </source>
</evidence>
<dbReference type="InterPro" id="IPR035921">
    <property type="entry name" value="F/V-ATP_Csub_sf"/>
</dbReference>
<comment type="subcellular location">
    <subcellularLocation>
        <location evidence="1 14">Cell membrane</location>
        <topology evidence="1 14">Multi-pass membrane protein</topology>
    </subcellularLocation>
</comment>
<dbReference type="InterPro" id="IPR002379">
    <property type="entry name" value="ATPase_proteolipid_c-like_dom"/>
</dbReference>
<comment type="function">
    <text evidence="13 14">F(1)F(0) ATP synthase produces ATP from ADP in the presence of a proton or sodium gradient. F-type ATPases consist of two structural domains, F(1) containing the extramembraneous catalytic core and F(0) containing the membrane proton channel, linked together by a central stalk and a peripheral stalk. During catalysis, ATP synthesis in the catalytic domain of F(1) is coupled via a rotary mechanism of the central stalk subunits to proton translocation.</text>
</comment>
<dbReference type="CDD" id="cd18121">
    <property type="entry name" value="ATP-synt_Fo_c"/>
    <property type="match status" value="1"/>
</dbReference>
<proteinExistence type="inferred from homology"/>
<keyword evidence="5 14" id="KW-0138">CF(0)</keyword>
<protein>
    <recommendedName>
        <fullName evidence="14">ATP synthase subunit c</fullName>
    </recommendedName>
    <alternativeName>
        <fullName evidence="14">ATP synthase F(0) sector subunit c</fullName>
    </alternativeName>
    <alternativeName>
        <fullName evidence="14">F-type ATPase subunit c</fullName>
        <shortName evidence="14">F-ATPase subunit c</shortName>
    </alternativeName>
    <alternativeName>
        <fullName evidence="14">Lipid-binding protein</fullName>
    </alternativeName>
</protein>
<keyword evidence="3 14" id="KW-0813">Transport</keyword>
<gene>
    <name evidence="14 16" type="primary">atpE</name>
    <name evidence="16" type="ORF">BROFUL_01696</name>
</gene>
<reference evidence="16 17" key="1">
    <citation type="journal article" date="2013" name="BMC Microbiol.">
        <title>Identification of the type II cytochrome c maturation pathway in anammox bacteria by comparative genomics.</title>
        <authorList>
            <person name="Ferousi C."/>
            <person name="Speth D.R."/>
            <person name="Reimann J."/>
            <person name="Op den Camp H.J."/>
            <person name="Allen J.W."/>
            <person name="Keltjens J.T."/>
            <person name="Jetten M.S."/>
        </authorList>
    </citation>
    <scope>NUCLEOTIDE SEQUENCE [LARGE SCALE GENOMIC DNA]</scope>
    <source>
        <strain evidence="16">RU1</strain>
    </source>
</reference>
<keyword evidence="11 14" id="KW-0472">Membrane</keyword>
<evidence type="ECO:0000256" key="13">
    <source>
        <dbReference type="ARBA" id="ARBA00025198"/>
    </source>
</evidence>
<keyword evidence="17" id="KW-1185">Reference proteome</keyword>
<evidence type="ECO:0000256" key="8">
    <source>
        <dbReference type="ARBA" id="ARBA00022989"/>
    </source>
</evidence>
<evidence type="ECO:0000313" key="17">
    <source>
        <dbReference type="Proteomes" id="UP000034954"/>
    </source>
</evidence>
<evidence type="ECO:0000256" key="14">
    <source>
        <dbReference type="HAMAP-Rule" id="MF_01396"/>
    </source>
</evidence>
<dbReference type="GO" id="GO:0033177">
    <property type="term" value="C:proton-transporting two-sector ATPase complex, proton-transporting domain"/>
    <property type="evidence" value="ECO:0007669"/>
    <property type="project" value="InterPro"/>
</dbReference>
<organism evidence="16 17">
    <name type="scientific">Candidatus Brocadia fulgida</name>
    <dbReference type="NCBI Taxonomy" id="380242"/>
    <lineage>
        <taxon>Bacteria</taxon>
        <taxon>Pseudomonadati</taxon>
        <taxon>Planctomycetota</taxon>
        <taxon>Candidatus Brocadiia</taxon>
        <taxon>Candidatus Brocadiales</taxon>
        <taxon>Candidatus Brocadiaceae</taxon>
        <taxon>Candidatus Brocadia</taxon>
    </lineage>
</organism>